<dbReference type="PANTHER" id="PTHR23065:SF17">
    <property type="entry name" value="RHO-GTPASE-ACTIVATING PROTEIN RGD2"/>
    <property type="match status" value="1"/>
</dbReference>
<dbReference type="GO" id="GO:0007010">
    <property type="term" value="P:cytoskeleton organization"/>
    <property type="evidence" value="ECO:0007669"/>
    <property type="project" value="TreeGrafter"/>
</dbReference>
<dbReference type="InterPro" id="IPR036388">
    <property type="entry name" value="WH-like_DNA-bd_sf"/>
</dbReference>
<dbReference type="Pfam" id="PF00611">
    <property type="entry name" value="FCH"/>
    <property type="match status" value="1"/>
</dbReference>
<dbReference type="GO" id="GO:0000935">
    <property type="term" value="C:division septum"/>
    <property type="evidence" value="ECO:0007669"/>
    <property type="project" value="TreeGrafter"/>
</dbReference>
<feature type="compositionally biased region" description="Polar residues" evidence="1">
    <location>
        <begin position="981"/>
        <end position="998"/>
    </location>
</feature>
<dbReference type="OrthoDB" id="2155291at2759"/>
<dbReference type="GO" id="GO:0007264">
    <property type="term" value="P:small GTPase-mediated signal transduction"/>
    <property type="evidence" value="ECO:0007669"/>
    <property type="project" value="TreeGrafter"/>
</dbReference>
<dbReference type="InterPro" id="IPR000198">
    <property type="entry name" value="RhoGAP_dom"/>
</dbReference>
<feature type="compositionally biased region" description="Pro residues" evidence="1">
    <location>
        <begin position="854"/>
        <end position="873"/>
    </location>
</feature>
<dbReference type="SUPFAM" id="SSF103657">
    <property type="entry name" value="BAR/IMD domain-like"/>
    <property type="match status" value="2"/>
</dbReference>
<feature type="compositionally biased region" description="Basic and acidic residues" evidence="1">
    <location>
        <begin position="914"/>
        <end position="928"/>
    </location>
</feature>
<dbReference type="Proteomes" id="UP000620124">
    <property type="component" value="Unassembled WGS sequence"/>
</dbReference>
<comment type="caution">
    <text evidence="4">The sequence shown here is derived from an EMBL/GenBank/DDBJ whole genome shotgun (WGS) entry which is preliminary data.</text>
</comment>
<dbReference type="GO" id="GO:0005886">
    <property type="term" value="C:plasma membrane"/>
    <property type="evidence" value="ECO:0007669"/>
    <property type="project" value="TreeGrafter"/>
</dbReference>
<dbReference type="SUPFAM" id="SSF48350">
    <property type="entry name" value="GTPase activation domain, GAP"/>
    <property type="match status" value="1"/>
</dbReference>
<evidence type="ECO:0008006" key="6">
    <source>
        <dbReference type="Google" id="ProtNLM"/>
    </source>
</evidence>
<dbReference type="InterPro" id="IPR000591">
    <property type="entry name" value="DEP_dom"/>
</dbReference>
<feature type="compositionally biased region" description="Low complexity" evidence="1">
    <location>
        <begin position="225"/>
        <end position="235"/>
    </location>
</feature>
<protein>
    <recommendedName>
        <fullName evidence="6">Rho-GAP domain-containing protein</fullName>
    </recommendedName>
</protein>
<proteinExistence type="predicted"/>
<feature type="compositionally biased region" description="Basic and acidic residues" evidence="1">
    <location>
        <begin position="940"/>
        <end position="953"/>
    </location>
</feature>
<dbReference type="PANTHER" id="PTHR23065">
    <property type="entry name" value="PROLINE-SERINE-THREONINE PHOSPHATASE INTERACTING PROTEIN 1"/>
    <property type="match status" value="1"/>
</dbReference>
<dbReference type="GO" id="GO:0005737">
    <property type="term" value="C:cytoplasm"/>
    <property type="evidence" value="ECO:0007669"/>
    <property type="project" value="TreeGrafter"/>
</dbReference>
<feature type="region of interest" description="Disordered" evidence="1">
    <location>
        <begin position="225"/>
        <end position="273"/>
    </location>
</feature>
<feature type="compositionally biased region" description="Pro residues" evidence="1">
    <location>
        <begin position="880"/>
        <end position="909"/>
    </location>
</feature>
<dbReference type="InterPro" id="IPR008936">
    <property type="entry name" value="Rho_GTPase_activation_prot"/>
</dbReference>
<reference evidence="4" key="1">
    <citation type="submission" date="2020-05" db="EMBL/GenBank/DDBJ databases">
        <title>Mycena genomes resolve the evolution of fungal bioluminescence.</title>
        <authorList>
            <person name="Tsai I.J."/>
        </authorList>
    </citation>
    <scope>NUCLEOTIDE SEQUENCE</scope>
    <source>
        <strain evidence="4">CCC161011</strain>
    </source>
</reference>
<sequence>MAVLSLPLSFTNSFWSQDYRRGLEVLYAKLEQGVHENDQILAFVRARAVAERQLADALSNPALTGAAGTGFGADDGASLLMAFRGLQAESLTQGQAHKAIAGELDTLVADPFEQWAVQYKDRLHQSKGSIIDYWLRAYEQAHGEVAKLKHQYLAKTRRADEAEDDAKFIMPNSAGQDNYTTSPRVRPADGRRSPPVRTPSVSERIAARLREIQQKSVKAVATAAAASAEGKSDGAAGDEDKEKLLPKVDKGKGKAKEEENHEPPVVASPPPMSPMLPPKLEIPGSPMPPMPPPPMLLAGLSLPPIAVSQLLTRAAAELPLRPVRFPLLGEYPDCFTGEEFVAWLNENVQGFGGSLDRAEDAAKELTERDNLLRRIGEFGNQFEHSDEAFYQFRPKAFDLEGKNAKSPEVAAVASPLKLQGDTLVKRTNTFVNLVSKALSNRDAEPAYIKARHEADEADHAFRVATRKLDRQRLGLEERIEETLKMLQRWEIERLRAVKTVLLQYQGTLSNLPKSLEPSLERSGDAHSGVPPRVYESVSHIETDVVFGIDLRRWAEGGWDTVSSGEPRKTDMPPVLPAMLAALISRFLFGRTNEIDGAEKRKSWIYEVPLPAVHHLREALNAVPLDEPVPADIFAPYDAPVIAGTVKLWLLELDPPLALWEGWDEIRKLYPAVGAAAKTEGGDAEAQRITDLGTVLQRLPRVHLCVLDAVVSHLRNLIDNTTVEETQEVYITKLALSVGRTIIRPKFESELSIQDRHPTRKSSSFGCMMVLTLFLVLFIDLVKNYAAIIPPTLARKKPEAESRSARTLSSSWPRSKLRKTRPCTGPPGRSTSTRRQFPRFRRCLLPSLPLRSRSLPPPPPPVATPAVPPPPPLPTAAKPLDVPPPPPLPAPAASPAPSTPFVPPPPPPALPAANKDADAPARPAFKEPPPEADDDLPPRPAFKEPPPEAPESPKPEVPTAVVVPPTPQKNGSRVGSPKPISRPTSPVTGASLSRSSSGQAAVRGPRGPGARGPRPPSGSTVSSMVSNINRKNSIGSPPSSPNYKRNSGSPARPSSVLGRPAFSTRTMESDAEDQVLDKK</sequence>
<gene>
    <name evidence="4" type="ORF">MVEN_01004700</name>
</gene>
<dbReference type="InterPro" id="IPR001060">
    <property type="entry name" value="FCH_dom"/>
</dbReference>
<evidence type="ECO:0000259" key="3">
    <source>
        <dbReference type="PROSITE" id="PS50238"/>
    </source>
</evidence>
<organism evidence="4 5">
    <name type="scientific">Mycena venus</name>
    <dbReference type="NCBI Taxonomy" id="2733690"/>
    <lineage>
        <taxon>Eukaryota</taxon>
        <taxon>Fungi</taxon>
        <taxon>Dikarya</taxon>
        <taxon>Basidiomycota</taxon>
        <taxon>Agaricomycotina</taxon>
        <taxon>Agaricomycetes</taxon>
        <taxon>Agaricomycetidae</taxon>
        <taxon>Agaricales</taxon>
        <taxon>Marasmiineae</taxon>
        <taxon>Mycenaceae</taxon>
        <taxon>Mycena</taxon>
    </lineage>
</organism>
<feature type="region of interest" description="Disordered" evidence="1">
    <location>
        <begin position="168"/>
        <end position="202"/>
    </location>
</feature>
<feature type="compositionally biased region" description="Acidic residues" evidence="1">
    <location>
        <begin position="1068"/>
        <end position="1078"/>
    </location>
</feature>
<feature type="compositionally biased region" description="Polar residues" evidence="1">
    <location>
        <begin position="1019"/>
        <end position="1048"/>
    </location>
</feature>
<dbReference type="Gene3D" id="1.20.1270.60">
    <property type="entry name" value="Arfaptin homology (AH) domain/BAR domain"/>
    <property type="match status" value="2"/>
</dbReference>
<evidence type="ECO:0000313" key="5">
    <source>
        <dbReference type="Proteomes" id="UP000620124"/>
    </source>
</evidence>
<keyword evidence="5" id="KW-1185">Reference proteome</keyword>
<dbReference type="SMART" id="SM00055">
    <property type="entry name" value="FCH"/>
    <property type="match status" value="1"/>
</dbReference>
<name>A0A8H6Y980_9AGAR</name>
<accession>A0A8H6Y980</accession>
<dbReference type="Gene3D" id="1.10.10.10">
    <property type="entry name" value="Winged helix-like DNA-binding domain superfamily/Winged helix DNA-binding domain"/>
    <property type="match status" value="1"/>
</dbReference>
<dbReference type="PROSITE" id="PS50186">
    <property type="entry name" value="DEP"/>
    <property type="match status" value="1"/>
</dbReference>
<dbReference type="PROSITE" id="PS50238">
    <property type="entry name" value="RHOGAP"/>
    <property type="match status" value="1"/>
</dbReference>
<feature type="compositionally biased region" description="Polar residues" evidence="1">
    <location>
        <begin position="173"/>
        <end position="183"/>
    </location>
</feature>
<dbReference type="InterPro" id="IPR027267">
    <property type="entry name" value="AH/BAR_dom_sf"/>
</dbReference>
<feature type="compositionally biased region" description="Low complexity" evidence="1">
    <location>
        <begin position="843"/>
        <end position="853"/>
    </location>
</feature>
<feature type="domain" description="Rho-GAP" evidence="3">
    <location>
        <begin position="569"/>
        <end position="776"/>
    </location>
</feature>
<evidence type="ECO:0000259" key="2">
    <source>
        <dbReference type="PROSITE" id="PS50186"/>
    </source>
</evidence>
<evidence type="ECO:0000256" key="1">
    <source>
        <dbReference type="SAM" id="MobiDB-lite"/>
    </source>
</evidence>
<dbReference type="EMBL" id="JACAZI010000007">
    <property type="protein sequence ID" value="KAF7356700.1"/>
    <property type="molecule type" value="Genomic_DNA"/>
</dbReference>
<evidence type="ECO:0000313" key="4">
    <source>
        <dbReference type="EMBL" id="KAF7356700.1"/>
    </source>
</evidence>
<feature type="domain" description="DEP" evidence="2">
    <location>
        <begin position="314"/>
        <end position="394"/>
    </location>
</feature>
<dbReference type="InterPro" id="IPR036390">
    <property type="entry name" value="WH_DNA-bd_sf"/>
</dbReference>
<dbReference type="AlphaFoldDB" id="A0A8H6Y980"/>
<dbReference type="Gene3D" id="1.10.555.10">
    <property type="entry name" value="Rho GTPase activation protein"/>
    <property type="match status" value="1"/>
</dbReference>
<feature type="region of interest" description="Disordered" evidence="1">
    <location>
        <begin position="795"/>
        <end position="1078"/>
    </location>
</feature>
<dbReference type="GO" id="GO:0005096">
    <property type="term" value="F:GTPase activator activity"/>
    <property type="evidence" value="ECO:0007669"/>
    <property type="project" value="TreeGrafter"/>
</dbReference>
<dbReference type="SUPFAM" id="SSF46785">
    <property type="entry name" value="Winged helix' DNA-binding domain"/>
    <property type="match status" value="1"/>
</dbReference>
<dbReference type="SMART" id="SM00324">
    <property type="entry name" value="RhoGAP"/>
    <property type="match status" value="1"/>
</dbReference>
<feature type="compositionally biased region" description="Basic and acidic residues" evidence="1">
    <location>
        <begin position="238"/>
        <end position="262"/>
    </location>
</feature>
<dbReference type="Pfam" id="PF00620">
    <property type="entry name" value="RhoGAP"/>
    <property type="match status" value="1"/>
</dbReference>